<dbReference type="Pfam" id="PF00069">
    <property type="entry name" value="Pkinase"/>
    <property type="match status" value="1"/>
</dbReference>
<evidence type="ECO:0000256" key="3">
    <source>
        <dbReference type="ARBA" id="ARBA00022777"/>
    </source>
</evidence>
<dbReference type="KEGG" id="ccos:Pan44_50810"/>
<dbReference type="Gene3D" id="1.10.510.10">
    <property type="entry name" value="Transferase(Phosphotransferase) domain 1"/>
    <property type="match status" value="1"/>
</dbReference>
<dbReference type="SUPFAM" id="SSF56112">
    <property type="entry name" value="Protein kinase-like (PK-like)"/>
    <property type="match status" value="1"/>
</dbReference>
<dbReference type="PANTHER" id="PTHR43289:SF6">
    <property type="entry name" value="SERINE_THREONINE-PROTEIN KINASE NEKL-3"/>
    <property type="match status" value="1"/>
</dbReference>
<dbReference type="InterPro" id="IPR008271">
    <property type="entry name" value="Ser/Thr_kinase_AS"/>
</dbReference>
<dbReference type="EMBL" id="CP036271">
    <property type="protein sequence ID" value="QDT57016.1"/>
    <property type="molecule type" value="Genomic_DNA"/>
</dbReference>
<evidence type="ECO:0000256" key="2">
    <source>
        <dbReference type="ARBA" id="ARBA00022741"/>
    </source>
</evidence>
<evidence type="ECO:0000313" key="8">
    <source>
        <dbReference type="EMBL" id="QDT57016.1"/>
    </source>
</evidence>
<dbReference type="CDD" id="cd14014">
    <property type="entry name" value="STKc_PknB_like"/>
    <property type="match status" value="1"/>
</dbReference>
<dbReference type="GO" id="GO:0004674">
    <property type="term" value="F:protein serine/threonine kinase activity"/>
    <property type="evidence" value="ECO:0007669"/>
    <property type="project" value="UniProtKB-EC"/>
</dbReference>
<sequence length="1241" mass="137568">MSRSENDRPSAKQIFTSALALTDPAARLAYLDRICGPTGALRQQVAGLLAAAGDGPRENPLDAMVEAFRPKATVHAATVLQTGDDPPPRRDIGPYKLLEQIGEGGFGTVYMAAQTAPLRRTVALKILKPGMGSKEILARFEAERQALAMMDHPNIARVLDAGSTSDGLPYFVMELVRGVPVTEYCDAARLTTDERLALFIDICRAVQHAHQKGIIHRDLKPTNVLVTMHDDKAVPKVIDFGIAKALSRQLTDRTLFTGYQQMLGTPLYMSPEQAQMSGIDVDTRSDVYSLGVMLYELLTGTTPFDRASLKNASYDDLRRMILEREPPRPSARVTTLDAAARSTIADCRRIDQRRFSDELRGELDWIVIKALEKDRTRRYQSATALAEDVGRYLSHQPVEACPPSAGYRFRKFAHRNRALLATSAIVSIAMLLGTAATGWQAYRAVIAEGAAETRSRQLTQANAELMTANSELTLAKERIERQASDRQASLVSTLLEKGISQYREGRIEGLLTLLEARRAASGAANLERQSAEILSVASFLLPGSVEDVLSEPLASAISDDGRLIAWCDARQVHLKDVETGVERRLEVDAEGLAIAEKSHGDHHDVLGMAFTADGRFLALNNPEQGVVRVWDLTRPDRRPMSRSHPSSDLETDRSPIIYGERSLAFTPDSSRLVTIDRRGVMCLWGLGEGDEQSPAMTFDSHLTSVEVSPTGRYVAVCESDENQPDARPRRIHRVDLEQWGQVDQWITGERTLKFADAQFVDDGDQILTFDPDFISRWDLMQQKRMYRIRMPAYCEDIAVSRSRNRFAAGLRDGTALLAELSTGAPLDTRLEHGGGGVRRVRFSPGEDWAATAGHDGTVQFWSLHQKAPRRVALWPQFGTVDQLHAAKDSGLLLSKARTRDGSQSAEVVVRRFPEDCSQSVAERPPRTSGFVPDKEFERFLTFNRELTEVQIVSRDPMAIRTGPRVVQSEGRFWSCQFHPDGRHILVCEEDVPGPSGTITLRMWDLTTEQYTGFEYTLTGNEAKIGAFINERECLYCPISWAVQVIDSSSGKIVREINLQGRGQGTSVCPARTEFCVGESSGQVRFYHLTTLEPSMPSLKLPGPVSSVCYSSDGQWLATVCSLRTHSELSFWNLGGKVPQGPIVMQTPYSGGTIYPWGERRFVFAAGDEIRTIELPAAQQDLESSELATWVATGLRQEPTGEVRLISSLEYRALRKRWNEIRKSAIVSRHADGELNGNSPAR</sequence>
<dbReference type="SUPFAM" id="SSF50978">
    <property type="entry name" value="WD40 repeat-like"/>
    <property type="match status" value="1"/>
</dbReference>
<dbReference type="InterPro" id="IPR000719">
    <property type="entry name" value="Prot_kinase_dom"/>
</dbReference>
<dbReference type="PROSITE" id="PS00108">
    <property type="entry name" value="PROTEIN_KINASE_ST"/>
    <property type="match status" value="1"/>
</dbReference>
<dbReference type="RefSeq" id="WP_197453629.1">
    <property type="nucleotide sequence ID" value="NZ_CP036271.1"/>
</dbReference>
<evidence type="ECO:0000256" key="4">
    <source>
        <dbReference type="ARBA" id="ARBA00022840"/>
    </source>
</evidence>
<dbReference type="InParanoid" id="A0A517SLL4"/>
<accession>A0A517SLL4</accession>
<feature type="binding site" evidence="6">
    <location>
        <position position="125"/>
    </location>
    <ligand>
        <name>ATP</name>
        <dbReference type="ChEBI" id="CHEBI:30616"/>
    </ligand>
</feature>
<dbReference type="InterPro" id="IPR001680">
    <property type="entry name" value="WD40_rpt"/>
</dbReference>
<dbReference type="InterPro" id="IPR015943">
    <property type="entry name" value="WD40/YVTN_repeat-like_dom_sf"/>
</dbReference>
<dbReference type="SMART" id="SM00320">
    <property type="entry name" value="WD40"/>
    <property type="match status" value="6"/>
</dbReference>
<dbReference type="PROSITE" id="PS00107">
    <property type="entry name" value="PROTEIN_KINASE_ATP"/>
    <property type="match status" value="1"/>
</dbReference>
<dbReference type="SMART" id="SM00220">
    <property type="entry name" value="S_TKc"/>
    <property type="match status" value="1"/>
</dbReference>
<dbReference type="Gene3D" id="3.30.200.20">
    <property type="entry name" value="Phosphorylase Kinase, domain 1"/>
    <property type="match status" value="1"/>
</dbReference>
<dbReference type="GO" id="GO:0005524">
    <property type="term" value="F:ATP binding"/>
    <property type="evidence" value="ECO:0007669"/>
    <property type="project" value="UniProtKB-UniRule"/>
</dbReference>
<keyword evidence="1 8" id="KW-0808">Transferase</keyword>
<dbReference type="InterPro" id="IPR011009">
    <property type="entry name" value="Kinase-like_dom_sf"/>
</dbReference>
<proteinExistence type="predicted"/>
<organism evidence="8 9">
    <name type="scientific">Caulifigura coniformis</name>
    <dbReference type="NCBI Taxonomy" id="2527983"/>
    <lineage>
        <taxon>Bacteria</taxon>
        <taxon>Pseudomonadati</taxon>
        <taxon>Planctomycetota</taxon>
        <taxon>Planctomycetia</taxon>
        <taxon>Planctomycetales</taxon>
        <taxon>Planctomycetaceae</taxon>
        <taxon>Caulifigura</taxon>
    </lineage>
</organism>
<dbReference type="Proteomes" id="UP000315700">
    <property type="component" value="Chromosome"/>
</dbReference>
<dbReference type="PANTHER" id="PTHR43289">
    <property type="entry name" value="MITOGEN-ACTIVATED PROTEIN KINASE KINASE KINASE 20-RELATED"/>
    <property type="match status" value="1"/>
</dbReference>
<evidence type="ECO:0000313" key="9">
    <source>
        <dbReference type="Proteomes" id="UP000315700"/>
    </source>
</evidence>
<feature type="domain" description="Protein kinase" evidence="7">
    <location>
        <begin position="95"/>
        <end position="393"/>
    </location>
</feature>
<dbReference type="InterPro" id="IPR017441">
    <property type="entry name" value="Protein_kinase_ATP_BS"/>
</dbReference>
<evidence type="ECO:0000256" key="6">
    <source>
        <dbReference type="PROSITE-ProRule" id="PRU10141"/>
    </source>
</evidence>
<evidence type="ECO:0000256" key="1">
    <source>
        <dbReference type="ARBA" id="ARBA00022679"/>
    </source>
</evidence>
<keyword evidence="3 8" id="KW-0418">Kinase</keyword>
<keyword evidence="4 6" id="KW-0067">ATP-binding</keyword>
<keyword evidence="5" id="KW-0853">WD repeat</keyword>
<evidence type="ECO:0000256" key="5">
    <source>
        <dbReference type="PROSITE-ProRule" id="PRU00221"/>
    </source>
</evidence>
<name>A0A517SLL4_9PLAN</name>
<dbReference type="AlphaFoldDB" id="A0A517SLL4"/>
<protein>
    <submittedName>
        <fullName evidence="8">Serine/threonine-protein kinase PknB</fullName>
        <ecNumber evidence="8">2.7.11.1</ecNumber>
    </submittedName>
</protein>
<dbReference type="Pfam" id="PF00400">
    <property type="entry name" value="WD40"/>
    <property type="match status" value="2"/>
</dbReference>
<dbReference type="PROSITE" id="PS50011">
    <property type="entry name" value="PROTEIN_KINASE_DOM"/>
    <property type="match status" value="1"/>
</dbReference>
<gene>
    <name evidence="8" type="primary">pknB_16</name>
    <name evidence="8" type="ORF">Pan44_50810</name>
</gene>
<dbReference type="EC" id="2.7.11.1" evidence="8"/>
<reference evidence="8 9" key="1">
    <citation type="submission" date="2019-02" db="EMBL/GenBank/DDBJ databases">
        <title>Deep-cultivation of Planctomycetes and their phenomic and genomic characterization uncovers novel biology.</title>
        <authorList>
            <person name="Wiegand S."/>
            <person name="Jogler M."/>
            <person name="Boedeker C."/>
            <person name="Pinto D."/>
            <person name="Vollmers J."/>
            <person name="Rivas-Marin E."/>
            <person name="Kohn T."/>
            <person name="Peeters S.H."/>
            <person name="Heuer A."/>
            <person name="Rast P."/>
            <person name="Oberbeckmann S."/>
            <person name="Bunk B."/>
            <person name="Jeske O."/>
            <person name="Meyerdierks A."/>
            <person name="Storesund J.E."/>
            <person name="Kallscheuer N."/>
            <person name="Luecker S."/>
            <person name="Lage O.M."/>
            <person name="Pohl T."/>
            <person name="Merkel B.J."/>
            <person name="Hornburger P."/>
            <person name="Mueller R.-W."/>
            <person name="Bruemmer F."/>
            <person name="Labrenz M."/>
            <person name="Spormann A.M."/>
            <person name="Op den Camp H."/>
            <person name="Overmann J."/>
            <person name="Amann R."/>
            <person name="Jetten M.S.M."/>
            <person name="Mascher T."/>
            <person name="Medema M.H."/>
            <person name="Devos D.P."/>
            <person name="Kaster A.-K."/>
            <person name="Ovreas L."/>
            <person name="Rohde M."/>
            <person name="Galperin M.Y."/>
            <person name="Jogler C."/>
        </authorList>
    </citation>
    <scope>NUCLEOTIDE SEQUENCE [LARGE SCALE GENOMIC DNA]</scope>
    <source>
        <strain evidence="8 9">Pan44</strain>
    </source>
</reference>
<keyword evidence="2 6" id="KW-0547">Nucleotide-binding</keyword>
<feature type="repeat" description="WD" evidence="5">
    <location>
        <begin position="830"/>
        <end position="871"/>
    </location>
</feature>
<dbReference type="PROSITE" id="PS50082">
    <property type="entry name" value="WD_REPEATS_2"/>
    <property type="match status" value="1"/>
</dbReference>
<dbReference type="InterPro" id="IPR036322">
    <property type="entry name" value="WD40_repeat_dom_sf"/>
</dbReference>
<dbReference type="Gene3D" id="2.130.10.10">
    <property type="entry name" value="YVTN repeat-like/Quinoprotein amine dehydrogenase"/>
    <property type="match status" value="3"/>
</dbReference>
<evidence type="ECO:0000259" key="7">
    <source>
        <dbReference type="PROSITE" id="PS50011"/>
    </source>
</evidence>
<keyword evidence="9" id="KW-1185">Reference proteome</keyword>